<gene>
    <name evidence="8" type="ORF">RND81_06G159700</name>
</gene>
<evidence type="ECO:0000313" key="9">
    <source>
        <dbReference type="Proteomes" id="UP001443914"/>
    </source>
</evidence>
<dbReference type="Gene3D" id="4.10.280.10">
    <property type="entry name" value="Helix-loop-helix DNA-binding domain"/>
    <property type="match status" value="1"/>
</dbReference>
<dbReference type="InterPro" id="IPR011598">
    <property type="entry name" value="bHLH_dom"/>
</dbReference>
<dbReference type="SUPFAM" id="SSF47459">
    <property type="entry name" value="HLH, helix-loop-helix DNA-binding domain"/>
    <property type="match status" value="1"/>
</dbReference>
<dbReference type="PANTHER" id="PTHR16223:SF136">
    <property type="entry name" value="TRANSCRIPTION FACTOR BHLH133-RELATED"/>
    <property type="match status" value="1"/>
</dbReference>
<evidence type="ECO:0000259" key="7">
    <source>
        <dbReference type="PROSITE" id="PS50888"/>
    </source>
</evidence>
<comment type="subunit">
    <text evidence="2">Homodimer.</text>
</comment>
<evidence type="ECO:0000313" key="8">
    <source>
        <dbReference type="EMBL" id="KAK9715360.1"/>
    </source>
</evidence>
<comment type="caution">
    <text evidence="8">The sequence shown here is derived from an EMBL/GenBank/DDBJ whole genome shotgun (WGS) entry which is preliminary data.</text>
</comment>
<evidence type="ECO:0000256" key="2">
    <source>
        <dbReference type="ARBA" id="ARBA00011738"/>
    </source>
</evidence>
<accession>A0AAW1KB20</accession>
<keyword evidence="6" id="KW-0539">Nucleus</keyword>
<comment type="subcellular location">
    <subcellularLocation>
        <location evidence="1">Nucleus</location>
    </subcellularLocation>
</comment>
<evidence type="ECO:0000256" key="5">
    <source>
        <dbReference type="ARBA" id="ARBA00023163"/>
    </source>
</evidence>
<evidence type="ECO:0000256" key="6">
    <source>
        <dbReference type="ARBA" id="ARBA00023242"/>
    </source>
</evidence>
<sequence>MNRRRALHNNSPVQQMIASVNNPSLWNINNLIKPPFISSSSSPSTFTNFLAPPNNNINTNNNLISHNYHHNHSINSLLQDHPFNNMNMSTTTSSSWLDNNHIHQEQPPQFMESWSQLLLGGGIFIGDEEKKMENWEEQVLLQQNNSPIDHVKQEISVNSDTNISNNNNNNINININSNNTNKSVYSTNNDQEFQANWSPHHISSSPQSCVTTAINNNNNNSMLDFSSKCISDNNLHPRHDTPLIGPDQGYERDCATRGGAPKKAKVQPSSSQSTFKVRKEKLGDRITALHQLVSPFGKTDTASVLLEAIGYIRFLHSQVEALSLPYLTCGARSERHPYNVQEERKCIFPEDPGQLLDEKNCLKRKGGPDDQNLQEAKDLRSRGLCLVPIACTMHVGSDNGADYWAPTIGGSFR</sequence>
<dbReference type="PROSITE" id="PS50888">
    <property type="entry name" value="BHLH"/>
    <property type="match status" value="1"/>
</dbReference>
<dbReference type="AlphaFoldDB" id="A0AAW1KB20"/>
<dbReference type="CDD" id="cd11393">
    <property type="entry name" value="bHLH_AtbHLH_like"/>
    <property type="match status" value="1"/>
</dbReference>
<dbReference type="InterPro" id="IPR045239">
    <property type="entry name" value="bHLH95_bHLH"/>
</dbReference>
<dbReference type="InterPro" id="IPR045843">
    <property type="entry name" value="IND-like"/>
</dbReference>
<name>A0AAW1KB20_SAPOF</name>
<dbReference type="GO" id="GO:0000978">
    <property type="term" value="F:RNA polymerase II cis-regulatory region sequence-specific DNA binding"/>
    <property type="evidence" value="ECO:0007669"/>
    <property type="project" value="TreeGrafter"/>
</dbReference>
<dbReference type="GO" id="GO:0000981">
    <property type="term" value="F:DNA-binding transcription factor activity, RNA polymerase II-specific"/>
    <property type="evidence" value="ECO:0007669"/>
    <property type="project" value="TreeGrafter"/>
</dbReference>
<keyword evidence="3" id="KW-0805">Transcription regulation</keyword>
<keyword evidence="4" id="KW-0238">DNA-binding</keyword>
<organism evidence="8 9">
    <name type="scientific">Saponaria officinalis</name>
    <name type="common">Common soapwort</name>
    <name type="synonym">Lychnis saponaria</name>
    <dbReference type="NCBI Taxonomy" id="3572"/>
    <lineage>
        <taxon>Eukaryota</taxon>
        <taxon>Viridiplantae</taxon>
        <taxon>Streptophyta</taxon>
        <taxon>Embryophyta</taxon>
        <taxon>Tracheophyta</taxon>
        <taxon>Spermatophyta</taxon>
        <taxon>Magnoliopsida</taxon>
        <taxon>eudicotyledons</taxon>
        <taxon>Gunneridae</taxon>
        <taxon>Pentapetalae</taxon>
        <taxon>Caryophyllales</taxon>
        <taxon>Caryophyllaceae</taxon>
        <taxon>Caryophylleae</taxon>
        <taxon>Saponaria</taxon>
    </lineage>
</organism>
<dbReference type="FunFam" id="4.10.280.10:FF:000032">
    <property type="entry name" value="Transcription factor bHLH123 family"/>
    <property type="match status" value="1"/>
</dbReference>
<evidence type="ECO:0000256" key="4">
    <source>
        <dbReference type="ARBA" id="ARBA00023125"/>
    </source>
</evidence>
<dbReference type="Proteomes" id="UP001443914">
    <property type="component" value="Unassembled WGS sequence"/>
</dbReference>
<dbReference type="InterPro" id="IPR036638">
    <property type="entry name" value="HLH_DNA-bd_sf"/>
</dbReference>
<proteinExistence type="predicted"/>
<keyword evidence="9" id="KW-1185">Reference proteome</keyword>
<dbReference type="GO" id="GO:0005634">
    <property type="term" value="C:nucleus"/>
    <property type="evidence" value="ECO:0007669"/>
    <property type="project" value="UniProtKB-SubCell"/>
</dbReference>
<keyword evidence="5" id="KW-0804">Transcription</keyword>
<evidence type="ECO:0000256" key="3">
    <source>
        <dbReference type="ARBA" id="ARBA00023015"/>
    </source>
</evidence>
<dbReference type="EMBL" id="JBDFQZ010000006">
    <property type="protein sequence ID" value="KAK9715360.1"/>
    <property type="molecule type" value="Genomic_DNA"/>
</dbReference>
<dbReference type="GO" id="GO:0046983">
    <property type="term" value="F:protein dimerization activity"/>
    <property type="evidence" value="ECO:0007669"/>
    <property type="project" value="InterPro"/>
</dbReference>
<dbReference type="PANTHER" id="PTHR16223">
    <property type="entry name" value="TRANSCRIPTION FACTOR BHLH83-RELATED"/>
    <property type="match status" value="1"/>
</dbReference>
<reference evidence="8" key="1">
    <citation type="submission" date="2024-03" db="EMBL/GenBank/DDBJ databases">
        <title>WGS assembly of Saponaria officinalis var. Norfolk2.</title>
        <authorList>
            <person name="Jenkins J."/>
            <person name="Shu S."/>
            <person name="Grimwood J."/>
            <person name="Barry K."/>
            <person name="Goodstein D."/>
            <person name="Schmutz J."/>
            <person name="Leebens-Mack J."/>
            <person name="Osbourn A."/>
        </authorList>
    </citation>
    <scope>NUCLEOTIDE SEQUENCE [LARGE SCALE GENOMIC DNA]</scope>
    <source>
        <strain evidence="8">JIC</strain>
    </source>
</reference>
<feature type="domain" description="BHLH" evidence="7">
    <location>
        <begin position="266"/>
        <end position="315"/>
    </location>
</feature>
<protein>
    <recommendedName>
        <fullName evidence="7">BHLH domain-containing protein</fullName>
    </recommendedName>
</protein>
<evidence type="ECO:0000256" key="1">
    <source>
        <dbReference type="ARBA" id="ARBA00004123"/>
    </source>
</evidence>